<dbReference type="RefSeq" id="WP_172990776.1">
    <property type="nucleotide sequence ID" value="NZ_CP054038.1"/>
</dbReference>
<dbReference type="Pfam" id="PF00535">
    <property type="entry name" value="Glycos_transf_2"/>
    <property type="match status" value="1"/>
</dbReference>
<evidence type="ECO:0000313" key="3">
    <source>
        <dbReference type="Proteomes" id="UP000502498"/>
    </source>
</evidence>
<dbReference type="InterPro" id="IPR050834">
    <property type="entry name" value="Glycosyltransf_2"/>
</dbReference>
<reference evidence="2 3" key="1">
    <citation type="submission" date="2020-05" db="EMBL/GenBank/DDBJ databases">
        <title>Strain PA2F3 complete genome.</title>
        <authorList>
            <person name="Kim Y.-S."/>
            <person name="Kim S.-J."/>
            <person name="Jung H.-k."/>
            <person name="Kim S.-E."/>
            <person name="Kim K.-H."/>
        </authorList>
    </citation>
    <scope>NUCLEOTIDE SEQUENCE [LARGE SCALE GENOMIC DNA]</scope>
    <source>
        <strain evidence="2 3">PA2F3</strain>
    </source>
</reference>
<dbReference type="AlphaFoldDB" id="A0A7D4UIW2"/>
<dbReference type="InterPro" id="IPR029044">
    <property type="entry name" value="Nucleotide-diphossugar_trans"/>
</dbReference>
<name>A0A7D4UIW2_9MICO</name>
<dbReference type="PANTHER" id="PTHR43685:SF2">
    <property type="entry name" value="GLYCOSYLTRANSFERASE 2-LIKE DOMAIN-CONTAINING PROTEIN"/>
    <property type="match status" value="1"/>
</dbReference>
<feature type="domain" description="Glycosyltransferase 2-like" evidence="1">
    <location>
        <begin position="8"/>
        <end position="138"/>
    </location>
</feature>
<gene>
    <name evidence="2" type="ORF">HQM25_13915</name>
</gene>
<protein>
    <submittedName>
        <fullName evidence="2">Glycosyltransferase</fullName>
    </submittedName>
</protein>
<dbReference type="PANTHER" id="PTHR43685">
    <property type="entry name" value="GLYCOSYLTRANSFERASE"/>
    <property type="match status" value="1"/>
</dbReference>
<keyword evidence="2" id="KW-0808">Transferase</keyword>
<evidence type="ECO:0000313" key="2">
    <source>
        <dbReference type="EMBL" id="QKJ20348.1"/>
    </source>
</evidence>
<dbReference type="SUPFAM" id="SSF53448">
    <property type="entry name" value="Nucleotide-diphospho-sugar transferases"/>
    <property type="match status" value="1"/>
</dbReference>
<dbReference type="Gene3D" id="3.40.50.2000">
    <property type="entry name" value="Glycogen Phosphorylase B"/>
    <property type="match status" value="2"/>
</dbReference>
<dbReference type="Gene3D" id="3.90.550.10">
    <property type="entry name" value="Spore Coat Polysaccharide Biosynthesis Protein SpsA, Chain A"/>
    <property type="match status" value="1"/>
</dbReference>
<evidence type="ECO:0000259" key="1">
    <source>
        <dbReference type="Pfam" id="PF00535"/>
    </source>
</evidence>
<proteinExistence type="predicted"/>
<accession>A0A7D4UIW2</accession>
<dbReference type="InterPro" id="IPR001173">
    <property type="entry name" value="Glyco_trans_2-like"/>
</dbReference>
<dbReference type="CDD" id="cd00761">
    <property type="entry name" value="Glyco_tranf_GTA_type"/>
    <property type="match status" value="1"/>
</dbReference>
<dbReference type="Proteomes" id="UP000502498">
    <property type="component" value="Chromosome"/>
</dbReference>
<dbReference type="GO" id="GO:0016740">
    <property type="term" value="F:transferase activity"/>
    <property type="evidence" value="ECO:0007669"/>
    <property type="project" value="UniProtKB-KW"/>
</dbReference>
<organism evidence="2 3">
    <name type="scientific">Microbacterium hominis</name>
    <dbReference type="NCBI Taxonomy" id="162426"/>
    <lineage>
        <taxon>Bacteria</taxon>
        <taxon>Bacillati</taxon>
        <taxon>Actinomycetota</taxon>
        <taxon>Actinomycetes</taxon>
        <taxon>Micrococcales</taxon>
        <taxon>Microbacteriaceae</taxon>
        <taxon>Microbacterium</taxon>
    </lineage>
</organism>
<dbReference type="EMBL" id="CP054038">
    <property type="protein sequence ID" value="QKJ20348.1"/>
    <property type="molecule type" value="Genomic_DNA"/>
</dbReference>
<dbReference type="CDD" id="cd03801">
    <property type="entry name" value="GT4_PimA-like"/>
    <property type="match status" value="1"/>
</dbReference>
<dbReference type="SUPFAM" id="SSF53756">
    <property type="entry name" value="UDP-Glycosyltransferase/glycogen phosphorylase"/>
    <property type="match status" value="1"/>
</dbReference>
<sequence>MTPAPRISIVIPVYNDEESVAVAIESALRQSLTAIEVICVDDASTDGTPAVIERLSARDARVRLIRHDRNLSALQSRRTGVLAAQGEYVFFLDGDDELVEEAAEKALAQAEATGADLVGFGVTVVEKDGRVGGAYERRLQPVHRELEGSEVLRGLFPIGTPARGQLWRYMFRTSLLRDAYALLPDDLVLPRVNDLPLMFLVAALATRYVSTDAKLYRYHFGRGGSGHRVDSVERAEFYTSAIDSITCIRPAVEHLARMHADPALLRETFESARLSIVGYVCFQLIDQSDSTVLDAALAHLHTVASAHDIVHAAARFYPATLSTLKFHTEWQGLPDRPVRSILLSTSTVRTGGVSAVVASQARYLTEAGYRVTVVARNGGSDVTVLPDGTTFVEMTSRSLVEKLEEWAAICRTHEVDVVIDHQVLYLNHWPEFALMARAEGAATIGWMHNFVGRPIYDGNARLTLIERCSSALVQLVVLSPLDVAYFKLRGVEHTAYIPNPPSPLLLEAARHRVGKASPEGRIELVWWGRLEQHTKQVSELIEVGAQLRKLAVDFRLTVIGPDWDEMTAKRFNAEARRRRVGDQVVAVGPLRGERLVAAIDQADAFVSTSIIEGYQLTIAEAQSRGLPVFMYELPWLTLVQDNAGIVAVPQGDAAGLAQHVVDIFANPERYLRLSRASVDAAHRAVSHDFAHLYRGVVTGALPDEFSPEPTLADAEQLLGLMVFFAERSRRRGRPTSTNGSPLGARLWDSAAPIGRATLKRLPGLRPLAHRAKKWLGSS</sequence>
<dbReference type="Pfam" id="PF13692">
    <property type="entry name" value="Glyco_trans_1_4"/>
    <property type="match status" value="1"/>
</dbReference>